<keyword evidence="1" id="KW-0472">Membrane</keyword>
<dbReference type="EMBL" id="BSPO01000003">
    <property type="protein sequence ID" value="GLS84635.1"/>
    <property type="molecule type" value="Genomic_DNA"/>
</dbReference>
<comment type="caution">
    <text evidence="2">The sequence shown here is derived from an EMBL/GenBank/DDBJ whole genome shotgun (WGS) entry which is preliminary data.</text>
</comment>
<organism evidence="2 3">
    <name type="scientific">Paraferrimonas haliotis</name>
    <dbReference type="NCBI Taxonomy" id="2013866"/>
    <lineage>
        <taxon>Bacteria</taxon>
        <taxon>Pseudomonadati</taxon>
        <taxon>Pseudomonadota</taxon>
        <taxon>Gammaproteobacteria</taxon>
        <taxon>Alteromonadales</taxon>
        <taxon>Ferrimonadaceae</taxon>
        <taxon>Paraferrimonas</taxon>
    </lineage>
</organism>
<gene>
    <name evidence="2" type="ORF">GCM10007894_26120</name>
</gene>
<reference evidence="2 3" key="1">
    <citation type="journal article" date="2014" name="Int. J. Syst. Evol. Microbiol.">
        <title>Complete genome sequence of Corynebacterium casei LMG S-19264T (=DSM 44701T), isolated from a smear-ripened cheese.</title>
        <authorList>
            <consortium name="US DOE Joint Genome Institute (JGI-PGF)"/>
            <person name="Walter F."/>
            <person name="Albersmeier A."/>
            <person name="Kalinowski J."/>
            <person name="Ruckert C."/>
        </authorList>
    </citation>
    <scope>NUCLEOTIDE SEQUENCE [LARGE SCALE GENOMIC DNA]</scope>
    <source>
        <strain evidence="2 3">NBRC 112785</strain>
    </source>
</reference>
<dbReference type="InterPro" id="IPR007498">
    <property type="entry name" value="PqiA-like"/>
</dbReference>
<feature type="transmembrane region" description="Helical" evidence="1">
    <location>
        <begin position="181"/>
        <end position="200"/>
    </location>
</feature>
<dbReference type="Pfam" id="PF04403">
    <property type="entry name" value="PqiA"/>
    <property type="match status" value="1"/>
</dbReference>
<sequence>MIEQQQSAGEDDIGNFVLCKSCDRVMEKPLLQDNQRAFCPRCKTRVFDPPNCPMNMLLALTIAALVMYFPANFLPILEVHFFGSIRQTTITGGALSVIEQGYWLVGVSVLLCAVIAPGLLILSLLAQVIVIGRSQKLSPLRKSILLNLLRMHGLLTQFTMLEIYLISFLVSVFKLTDFSDVYYGVGTWSFVILYIVLFYAQREYVAEVFWRRYHDQYN</sequence>
<dbReference type="AlphaFoldDB" id="A0AA37WZ94"/>
<keyword evidence="3" id="KW-1185">Reference proteome</keyword>
<keyword evidence="1" id="KW-0812">Transmembrane</keyword>
<evidence type="ECO:0000313" key="2">
    <source>
        <dbReference type="EMBL" id="GLS84635.1"/>
    </source>
</evidence>
<proteinExistence type="predicted"/>
<dbReference type="Proteomes" id="UP001157439">
    <property type="component" value="Unassembled WGS sequence"/>
</dbReference>
<dbReference type="RefSeq" id="WP_095499101.1">
    <property type="nucleotide sequence ID" value="NZ_BSPO01000003.1"/>
</dbReference>
<evidence type="ECO:0000313" key="3">
    <source>
        <dbReference type="Proteomes" id="UP001157439"/>
    </source>
</evidence>
<feature type="transmembrane region" description="Helical" evidence="1">
    <location>
        <begin position="57"/>
        <end position="82"/>
    </location>
</feature>
<keyword evidence="1" id="KW-1133">Transmembrane helix</keyword>
<feature type="transmembrane region" description="Helical" evidence="1">
    <location>
        <begin position="102"/>
        <end position="132"/>
    </location>
</feature>
<accession>A0AA37WZ94</accession>
<name>A0AA37WZ94_9GAMM</name>
<protein>
    <submittedName>
        <fullName evidence="2">PqiA family protein</fullName>
    </submittedName>
</protein>
<feature type="transmembrane region" description="Helical" evidence="1">
    <location>
        <begin position="153"/>
        <end position="175"/>
    </location>
</feature>
<evidence type="ECO:0000256" key="1">
    <source>
        <dbReference type="SAM" id="Phobius"/>
    </source>
</evidence>